<sequence length="77" mass="8671">MKLLGLVAKAKLKFKATTDSKHSKKVAPNLLQQNFTATNINQQWVTDITYIPTSEGWLYLCVFIDLYSRIVIGLVNG</sequence>
<dbReference type="InterPro" id="IPR001584">
    <property type="entry name" value="Integrase_cat-core"/>
</dbReference>
<feature type="domain" description="Integrase catalytic" evidence="1">
    <location>
        <begin position="41"/>
        <end position="73"/>
    </location>
</feature>
<evidence type="ECO:0000313" key="3">
    <source>
        <dbReference type="Proteomes" id="UP001628124"/>
    </source>
</evidence>
<dbReference type="PANTHER" id="PTHR46889">
    <property type="entry name" value="TRANSPOSASE INSF FOR INSERTION SEQUENCE IS3B-RELATED"/>
    <property type="match status" value="1"/>
</dbReference>
<dbReference type="Pfam" id="PF00665">
    <property type="entry name" value="rve"/>
    <property type="match status" value="1"/>
</dbReference>
<gene>
    <name evidence="2" type="ORF">KNCP2_13760</name>
</gene>
<organism evidence="2 3">
    <name type="scientific">Candidatus Rickettsia kedanie</name>
    <dbReference type="NCBI Taxonomy" id="3115352"/>
    <lineage>
        <taxon>Bacteria</taxon>
        <taxon>Pseudomonadati</taxon>
        <taxon>Pseudomonadota</taxon>
        <taxon>Alphaproteobacteria</taxon>
        <taxon>Rickettsiales</taxon>
        <taxon>Rickettsiaceae</taxon>
        <taxon>Rickettsieae</taxon>
        <taxon>Rickettsia</taxon>
        <taxon>spotted fever group</taxon>
    </lineage>
</organism>
<dbReference type="RefSeq" id="WP_412708680.1">
    <property type="nucleotide sequence ID" value="NZ_BAABMM010000045.1"/>
</dbReference>
<dbReference type="SUPFAM" id="SSF53098">
    <property type="entry name" value="Ribonuclease H-like"/>
    <property type="match status" value="1"/>
</dbReference>
<evidence type="ECO:0000259" key="1">
    <source>
        <dbReference type="Pfam" id="PF00665"/>
    </source>
</evidence>
<keyword evidence="3" id="KW-1185">Reference proteome</keyword>
<dbReference type="EMBL" id="BAABMM010000045">
    <property type="protein sequence ID" value="GAA5253087.1"/>
    <property type="molecule type" value="Genomic_DNA"/>
</dbReference>
<dbReference type="Proteomes" id="UP001628124">
    <property type="component" value="Unassembled WGS sequence"/>
</dbReference>
<dbReference type="InterPro" id="IPR012337">
    <property type="entry name" value="RNaseH-like_sf"/>
</dbReference>
<protein>
    <recommendedName>
        <fullName evidence="1">Integrase catalytic domain-containing protein</fullName>
    </recommendedName>
</protein>
<accession>A0ABP9TYE5</accession>
<evidence type="ECO:0000313" key="2">
    <source>
        <dbReference type="EMBL" id="GAA5253087.1"/>
    </source>
</evidence>
<name>A0ABP9TYE5_9RICK</name>
<dbReference type="InterPro" id="IPR050900">
    <property type="entry name" value="Transposase_IS3/IS150/IS904"/>
</dbReference>
<dbReference type="Gene3D" id="3.30.420.10">
    <property type="entry name" value="Ribonuclease H-like superfamily/Ribonuclease H"/>
    <property type="match status" value="1"/>
</dbReference>
<comment type="caution">
    <text evidence="2">The sequence shown here is derived from an EMBL/GenBank/DDBJ whole genome shotgun (WGS) entry which is preliminary data.</text>
</comment>
<reference evidence="2 3" key="1">
    <citation type="journal article" date="2024" name="Microbiol. Immunol.">
        <title>Discovery of a novel spotted fever group Rickettsia, 'Candidatus Rickettsia kedanie,' in unfed larval chigger mites, Leptotrombidium scutellare.</title>
        <authorList>
            <person name="Ogawa M."/>
            <person name="Matsutani M."/>
            <person name="Katayama T."/>
            <person name="Takada N."/>
            <person name="Noda S."/>
            <person name="Takahashi M."/>
            <person name="Kageyama D."/>
            <person name="Hanaoka N."/>
            <person name="Ebihara H."/>
        </authorList>
    </citation>
    <scope>NUCLEOTIDE SEQUENCE [LARGE SCALE GENOMIC DNA]</scope>
    <source>
        <strain evidence="2 3">KNCP2-13</strain>
    </source>
</reference>
<dbReference type="InterPro" id="IPR036397">
    <property type="entry name" value="RNaseH_sf"/>
</dbReference>
<dbReference type="PANTHER" id="PTHR46889:SF4">
    <property type="entry name" value="TRANSPOSASE INSO FOR INSERTION SEQUENCE ELEMENT IS911B-RELATED"/>
    <property type="match status" value="1"/>
</dbReference>
<proteinExistence type="predicted"/>